<keyword evidence="11 14" id="KW-0460">Magnesium</keyword>
<feature type="binding site" description="in other chain" evidence="14">
    <location>
        <begin position="679"/>
        <end position="682"/>
    </location>
    <ligand>
        <name>beta-D-fructose 2,6-bisphosphate</name>
        <dbReference type="ChEBI" id="CHEBI:58579"/>
        <note>allosteric activator; ligand shared between dimeric partners</note>
    </ligand>
</feature>
<evidence type="ECO:0000256" key="8">
    <source>
        <dbReference type="ARBA" id="ARBA00022741"/>
    </source>
</evidence>
<dbReference type="HAMAP" id="MF_03184">
    <property type="entry name" value="Phosphofructokinase_I_E"/>
    <property type="match status" value="1"/>
</dbReference>
<gene>
    <name evidence="17" type="ORF">DL762_003769</name>
</gene>
<comment type="activity regulation">
    <text evidence="14">Allosterically activated by ADP, AMP, or fructose 2,6-bisphosphate, and allosterically inhibited by ATP or citrate.</text>
</comment>
<feature type="binding site" description="in other chain" evidence="14">
    <location>
        <position position="244"/>
    </location>
    <ligand>
        <name>substrate</name>
        <note>ligand shared between dimeric partners</note>
    </ligand>
</feature>
<dbReference type="EC" id="2.7.1.11" evidence="14"/>
<keyword evidence="12 14" id="KW-0324">Glycolysis</keyword>
<keyword evidence="4 14" id="KW-0963">Cytoplasm</keyword>
<dbReference type="SUPFAM" id="SSF53784">
    <property type="entry name" value="Phosphofructokinase"/>
    <property type="match status" value="2"/>
</dbReference>
<evidence type="ECO:0000313" key="17">
    <source>
        <dbReference type="EMBL" id="RYO88383.1"/>
    </source>
</evidence>
<evidence type="ECO:0000313" key="18">
    <source>
        <dbReference type="Proteomes" id="UP000294003"/>
    </source>
</evidence>
<dbReference type="InterPro" id="IPR022953">
    <property type="entry name" value="ATP_PFK"/>
</dbReference>
<comment type="caution">
    <text evidence="17">The sequence shown here is derived from an EMBL/GenBank/DDBJ whole genome shotgun (WGS) entry which is preliminary data.</text>
</comment>
<dbReference type="InterPro" id="IPR035966">
    <property type="entry name" value="PKF_sf"/>
</dbReference>
<dbReference type="PANTHER" id="PTHR13697">
    <property type="entry name" value="PHOSPHOFRUCTOKINASE"/>
    <property type="match status" value="1"/>
</dbReference>
<dbReference type="InterPro" id="IPR015912">
    <property type="entry name" value="Phosphofructokinase_CS"/>
</dbReference>
<accession>A0ABY0HDV0</accession>
<comment type="similarity">
    <text evidence="14">Belongs to the phosphofructokinase type A (PFKA) family. ATP-dependent PFK group I subfamily. Eukaryotic two domain clade 'E' sub-subfamily.</text>
</comment>
<comment type="pathway">
    <text evidence="3 14 15">Carbohydrate degradation; glycolysis; D-glyceraldehyde 3-phosphate and glycerone phosphate from D-glucose: step 3/4.</text>
</comment>
<dbReference type="NCBIfam" id="TIGR02478">
    <property type="entry name" value="6PF1K_euk"/>
    <property type="match status" value="1"/>
</dbReference>
<comment type="similarity">
    <text evidence="15">Belongs to the phosphofructokinase type A (PFKA) family. ATP-dependent PFK group I subfamily. Eukaryotic two domain clade "E" sub-subfamily.</text>
</comment>
<evidence type="ECO:0000256" key="13">
    <source>
        <dbReference type="ARBA" id="ARBA00048070"/>
    </source>
</evidence>
<feature type="binding site" evidence="14">
    <location>
        <begin position="68"/>
        <end position="69"/>
    </location>
    <ligand>
        <name>ATP</name>
        <dbReference type="ChEBI" id="CHEBI:30616"/>
    </ligand>
</feature>
<feature type="binding site" description="in other chain" evidence="14">
    <location>
        <position position="754"/>
    </location>
    <ligand>
        <name>beta-D-fructose 2,6-bisphosphate</name>
        <dbReference type="ChEBI" id="CHEBI:58579"/>
        <note>allosteric activator; ligand shared between dimeric partners</note>
    </ligand>
</feature>
<comment type="catalytic activity">
    <reaction evidence="13 14 15">
        <text>beta-D-fructose 6-phosphate + ATP = beta-D-fructose 1,6-bisphosphate + ADP + H(+)</text>
        <dbReference type="Rhea" id="RHEA:16109"/>
        <dbReference type="ChEBI" id="CHEBI:15378"/>
        <dbReference type="ChEBI" id="CHEBI:30616"/>
        <dbReference type="ChEBI" id="CHEBI:32966"/>
        <dbReference type="ChEBI" id="CHEBI:57634"/>
        <dbReference type="ChEBI" id="CHEBI:456216"/>
        <dbReference type="EC" id="2.7.1.11"/>
    </reaction>
</comment>
<dbReference type="PIRSF" id="PIRSF000533">
    <property type="entry name" value="ATP_PFK_euk"/>
    <property type="match status" value="1"/>
</dbReference>
<keyword evidence="18" id="KW-1185">Reference proteome</keyword>
<keyword evidence="9 14" id="KW-0418">Kinase</keyword>
<comment type="caution">
    <text evidence="14">Lacks conserved residue(s) required for the propagation of feature annotation.</text>
</comment>
<dbReference type="InterPro" id="IPR009161">
    <property type="entry name" value="6-Pfructokinase_euk"/>
</dbReference>
<feature type="binding site" evidence="14">
    <location>
        <position position="580"/>
    </location>
    <ligand>
        <name>beta-D-fructose 2,6-bisphosphate</name>
        <dbReference type="ChEBI" id="CHEBI:58579"/>
        <note>allosteric activator; ligand shared between dimeric partners</note>
    </ligand>
</feature>
<feature type="binding site" description="in other chain" evidence="14">
    <location>
        <begin position="188"/>
        <end position="190"/>
    </location>
    <ligand>
        <name>substrate</name>
        <note>ligand shared between dimeric partners</note>
    </ligand>
</feature>
<feature type="binding site" description="in other chain" evidence="14">
    <location>
        <position position="484"/>
    </location>
    <ligand>
        <name>beta-D-fructose 2,6-bisphosphate</name>
        <dbReference type="ChEBI" id="CHEBI:58579"/>
        <note>allosteric activator; ligand shared between dimeric partners</note>
    </ligand>
</feature>
<feature type="binding site" description="in other chain" evidence="14">
    <location>
        <begin position="280"/>
        <end position="283"/>
    </location>
    <ligand>
        <name>substrate</name>
        <note>ligand shared between dimeric partners</note>
    </ligand>
</feature>
<sequence length="799" mass="87343">MTSGGDSPGMNAVVRAVVRMSIYMDCEPFCVYEGYEGLVRGGDYIKPASWNDVRGFLSEGGTLIGTARCMAFFERTGRLTAAKNLVLNGIDALIICGGDGSLTGADKFRAEWPSLLDELVSTQQLKPEQVAPFKHLNLVGLVGSIDNDLSGTDATIGGYSALSRICEMVDYIEATATSHSRAFVIEVMGRHCGWLALMAGVATGADFLFIPEKPRQDNWREEMCEIIKKHRNWGKRKTIVIVAEGARDRFGNKITCGMIKDLLADKNGLALDTRITTLGHVQRGGTAVAYDRMLGTLQGVEAVKAVLEATPDTETCFIAVTENKITRKPLMAAVHETKEVAKLIDEQKFDEAMSLRDTEFSDQYMSYMMTTAMGLDIDITLPQEKVSVFSIVEIAYEAILLTPAQRMKIGFINVGAPAGGMNAAVRAGVAYCRARGHEPVAIHNGFAGFARHHGDKPLGAVRAFNWLEVDNWASKGGSEIGTNRELPEESGMEHIANLIKKYEFDALFLIGGFEAFHAVSQLRKARDRFPSLCIPMTLLPATISNNVPGTEYSLGSDTCLNELVAYCDKIKQSASATRRRIFVIETQGGRSGYVAVLAGLGVGATAVYTPEEGVSLEMLAADVRHMKDVFRKDKGQSRAGRLILVNEKASKVYSAKLIADIIREEAHDRFEARDSIPGHVQQGGVPSAMDRCRAVRLAIKCIQQLEEFGPKTYETPEKITNDPMSASIIGIKGANVVFSPSKDIEEKETDWKNRRPTDTHWIGMKEVVDILGGRPPYPRPEKGLVGVIAKDVKRGLTTT</sequence>
<feature type="binding site" evidence="14">
    <location>
        <begin position="98"/>
        <end position="101"/>
    </location>
    <ligand>
        <name>ATP</name>
        <dbReference type="ChEBI" id="CHEBI:30616"/>
    </ligand>
</feature>
<feature type="binding site" evidence="14">
    <location>
        <position position="5"/>
    </location>
    <ligand>
        <name>ATP</name>
        <dbReference type="ChEBI" id="CHEBI:30616"/>
    </ligand>
</feature>
<evidence type="ECO:0000256" key="6">
    <source>
        <dbReference type="ARBA" id="ARBA00022679"/>
    </source>
</evidence>
<evidence type="ECO:0000256" key="15">
    <source>
        <dbReference type="PIRNR" id="PIRNR000533"/>
    </source>
</evidence>
<evidence type="ECO:0000256" key="10">
    <source>
        <dbReference type="ARBA" id="ARBA00022840"/>
    </source>
</evidence>
<feature type="active site" description="Proton acceptor" evidence="14">
    <location>
        <position position="146"/>
    </location>
</feature>
<dbReference type="InterPro" id="IPR000023">
    <property type="entry name" value="Phosphofructokinase_dom"/>
</dbReference>
<keyword evidence="7 14" id="KW-0479">Metal-binding</keyword>
<evidence type="ECO:0000256" key="7">
    <source>
        <dbReference type="ARBA" id="ARBA00022723"/>
    </source>
</evidence>
<feature type="binding site" description="in other chain" evidence="14">
    <location>
        <begin position="144"/>
        <end position="146"/>
    </location>
    <ligand>
        <name>substrate</name>
        <note>ligand shared between dimeric partners</note>
    </ligand>
</feature>
<evidence type="ECO:0000256" key="12">
    <source>
        <dbReference type="ARBA" id="ARBA00023152"/>
    </source>
</evidence>
<feature type="binding site" description="in other chain" evidence="14">
    <location>
        <begin position="587"/>
        <end position="589"/>
    </location>
    <ligand>
        <name>beta-D-fructose 2,6-bisphosphate</name>
        <dbReference type="ChEBI" id="CHEBI:58579"/>
        <note>allosteric activator; ligand shared between dimeric partners</note>
    </ligand>
</feature>
<evidence type="ECO:0000259" key="16">
    <source>
        <dbReference type="Pfam" id="PF00365"/>
    </source>
</evidence>
<feature type="binding site" evidence="14">
    <location>
        <position position="99"/>
    </location>
    <ligand>
        <name>Mg(2+)</name>
        <dbReference type="ChEBI" id="CHEBI:18420"/>
        <note>catalytic</note>
    </ligand>
</feature>
<reference evidence="17 18" key="1">
    <citation type="submission" date="2018-06" db="EMBL/GenBank/DDBJ databases">
        <title>Complete Genomes of Monosporascus.</title>
        <authorList>
            <person name="Robinson A.J."/>
            <person name="Natvig D.O."/>
        </authorList>
    </citation>
    <scope>NUCLEOTIDE SEQUENCE [LARGE SCALE GENOMIC DNA]</scope>
    <source>
        <strain evidence="17 18">CBS 609.92</strain>
    </source>
</reference>
<name>A0ABY0HDV0_9PEZI</name>
<evidence type="ECO:0000256" key="5">
    <source>
        <dbReference type="ARBA" id="ARBA00022533"/>
    </source>
</evidence>
<dbReference type="PANTHER" id="PTHR13697:SF4">
    <property type="entry name" value="ATP-DEPENDENT 6-PHOSPHOFRUCTOKINASE"/>
    <property type="match status" value="1"/>
</dbReference>
<comment type="function">
    <text evidence="14">Catalyzes the phosphorylation of D-fructose 6-phosphate to fructose 1,6-bisphosphate by ATP, the first committing step of glycolysis.</text>
</comment>
<comment type="subunit">
    <text evidence="14">Homotetramer.</text>
</comment>
<dbReference type="Proteomes" id="UP000294003">
    <property type="component" value="Unassembled WGS sequence"/>
</dbReference>
<comment type="cofactor">
    <cofactor evidence="1 14">
        <name>Mg(2+)</name>
        <dbReference type="ChEBI" id="CHEBI:18420"/>
    </cofactor>
</comment>
<comment type="subcellular location">
    <subcellularLocation>
        <location evidence="2 14">Cytoplasm</location>
    </subcellularLocation>
</comment>
<keyword evidence="10 14" id="KW-0067">ATP-binding</keyword>
<evidence type="ECO:0000256" key="2">
    <source>
        <dbReference type="ARBA" id="ARBA00004496"/>
    </source>
</evidence>
<evidence type="ECO:0000256" key="1">
    <source>
        <dbReference type="ARBA" id="ARBA00001946"/>
    </source>
</evidence>
<dbReference type="EMBL" id="QJNS01000088">
    <property type="protein sequence ID" value="RYO88383.1"/>
    <property type="molecule type" value="Genomic_DNA"/>
</dbReference>
<keyword evidence="5 14" id="KW-0021">Allosteric enzyme</keyword>
<feature type="binding site" evidence="14">
    <location>
        <position position="274"/>
    </location>
    <ligand>
        <name>substrate</name>
        <note>ligand shared between dimeric partners</note>
    </ligand>
</feature>
<feature type="region of interest" description="C-terminal regulatory PFK domain 2" evidence="14">
    <location>
        <begin position="408"/>
        <end position="799"/>
    </location>
</feature>
<evidence type="ECO:0000256" key="9">
    <source>
        <dbReference type="ARBA" id="ARBA00022777"/>
    </source>
</evidence>
<feature type="binding site" evidence="14">
    <location>
        <position position="181"/>
    </location>
    <ligand>
        <name>substrate</name>
        <note>ligand shared between dimeric partners</note>
    </ligand>
</feature>
<keyword evidence="6 14" id="KW-0808">Transferase</keyword>
<feature type="binding site" description="in other chain" evidence="14">
    <location>
        <position position="647"/>
    </location>
    <ligand>
        <name>beta-D-fructose 2,6-bisphosphate</name>
        <dbReference type="ChEBI" id="CHEBI:58579"/>
        <note>allosteric activator; ligand shared between dimeric partners</note>
    </ligand>
</feature>
<dbReference type="Gene3D" id="3.40.50.450">
    <property type="match status" value="2"/>
</dbReference>
<dbReference type="Pfam" id="PF00365">
    <property type="entry name" value="PFK"/>
    <property type="match status" value="2"/>
</dbReference>
<proteinExistence type="inferred from homology"/>
<feature type="domain" description="Phosphofructokinase" evidence="16">
    <location>
        <begin position="1"/>
        <end position="306"/>
    </location>
</feature>
<protein>
    <recommendedName>
        <fullName evidence="14">ATP-dependent 6-phosphofructokinase</fullName>
        <shortName evidence="14">ATP-PFK</shortName>
        <shortName evidence="14">Phosphofructokinase</shortName>
        <ecNumber evidence="14">2.7.1.11</ecNumber>
    </recommendedName>
    <alternativeName>
        <fullName evidence="14">Phosphohexokinase</fullName>
    </alternativeName>
</protein>
<dbReference type="PRINTS" id="PR00476">
    <property type="entry name" value="PHFRCTKINASE"/>
</dbReference>
<evidence type="ECO:0000256" key="3">
    <source>
        <dbReference type="ARBA" id="ARBA00004679"/>
    </source>
</evidence>
<organism evidence="17 18">
    <name type="scientific">Monosporascus cannonballus</name>
    <dbReference type="NCBI Taxonomy" id="155416"/>
    <lineage>
        <taxon>Eukaryota</taxon>
        <taxon>Fungi</taxon>
        <taxon>Dikarya</taxon>
        <taxon>Ascomycota</taxon>
        <taxon>Pezizomycotina</taxon>
        <taxon>Sordariomycetes</taxon>
        <taxon>Xylariomycetidae</taxon>
        <taxon>Xylariales</taxon>
        <taxon>Xylariales incertae sedis</taxon>
        <taxon>Monosporascus</taxon>
    </lineage>
</organism>
<evidence type="ECO:0000256" key="4">
    <source>
        <dbReference type="ARBA" id="ARBA00022490"/>
    </source>
</evidence>
<feature type="domain" description="Phosphofructokinase" evidence="16">
    <location>
        <begin position="408"/>
        <end position="704"/>
    </location>
</feature>
<evidence type="ECO:0000256" key="11">
    <source>
        <dbReference type="ARBA" id="ARBA00022842"/>
    </source>
</evidence>
<dbReference type="Gene3D" id="3.40.50.460">
    <property type="entry name" value="Phosphofructokinase domain"/>
    <property type="match status" value="2"/>
</dbReference>
<feature type="binding site" description="in other chain" evidence="14">
    <location>
        <begin position="542"/>
        <end position="546"/>
    </location>
    <ligand>
        <name>beta-D-fructose 2,6-bisphosphate</name>
        <dbReference type="ChEBI" id="CHEBI:58579"/>
        <note>allosteric activator; ligand shared between dimeric partners</note>
    </ligand>
</feature>
<feature type="binding site" evidence="14">
    <location>
        <position position="673"/>
    </location>
    <ligand>
        <name>beta-D-fructose 2,6-bisphosphate</name>
        <dbReference type="ChEBI" id="CHEBI:58579"/>
        <note>allosteric activator; ligand shared between dimeric partners</note>
    </ligand>
</feature>
<keyword evidence="8 14" id="KW-0547">Nucleotide-binding</keyword>
<dbReference type="PROSITE" id="PS00433">
    <property type="entry name" value="PHOSPHOFRUCTOKINASE"/>
    <property type="match status" value="2"/>
</dbReference>
<evidence type="ECO:0000256" key="14">
    <source>
        <dbReference type="HAMAP-Rule" id="MF_03184"/>
    </source>
</evidence>
<feature type="region of interest" description="N-terminal catalytic PFK domain 1" evidence="14">
    <location>
        <begin position="1"/>
        <end position="372"/>
    </location>
</feature>